<dbReference type="OrthoDB" id="1430228at2759"/>
<organism evidence="1 2">
    <name type="scientific">Mucuna pruriens</name>
    <name type="common">Velvet bean</name>
    <name type="synonym">Dolichos pruriens</name>
    <dbReference type="NCBI Taxonomy" id="157652"/>
    <lineage>
        <taxon>Eukaryota</taxon>
        <taxon>Viridiplantae</taxon>
        <taxon>Streptophyta</taxon>
        <taxon>Embryophyta</taxon>
        <taxon>Tracheophyta</taxon>
        <taxon>Spermatophyta</taxon>
        <taxon>Magnoliopsida</taxon>
        <taxon>eudicotyledons</taxon>
        <taxon>Gunneridae</taxon>
        <taxon>Pentapetalae</taxon>
        <taxon>rosids</taxon>
        <taxon>fabids</taxon>
        <taxon>Fabales</taxon>
        <taxon>Fabaceae</taxon>
        <taxon>Papilionoideae</taxon>
        <taxon>50 kb inversion clade</taxon>
        <taxon>NPAAA clade</taxon>
        <taxon>indigoferoid/millettioid clade</taxon>
        <taxon>Phaseoleae</taxon>
        <taxon>Mucuna</taxon>
    </lineage>
</organism>
<name>A0A371GT80_MUCPR</name>
<proteinExistence type="predicted"/>
<protein>
    <submittedName>
        <fullName evidence="1">Uncharacterized protein</fullName>
    </submittedName>
</protein>
<gene>
    <name evidence="1" type="ORF">CR513_23928</name>
</gene>
<sequence length="62" mass="7131">MTSIIQYLEDNRVPKNGQEAKKITKEAARYTLVGQQLYRRCLEGDEAEYVMREVHEGICGTP</sequence>
<comment type="caution">
    <text evidence="1">The sequence shown here is derived from an EMBL/GenBank/DDBJ whole genome shotgun (WGS) entry which is preliminary data.</text>
</comment>
<dbReference type="AlphaFoldDB" id="A0A371GT80"/>
<reference evidence="1" key="1">
    <citation type="submission" date="2018-05" db="EMBL/GenBank/DDBJ databases">
        <title>Draft genome of Mucuna pruriens seed.</title>
        <authorList>
            <person name="Nnadi N.E."/>
            <person name="Vos R."/>
            <person name="Hasami M.H."/>
            <person name="Devisetty U.K."/>
            <person name="Aguiy J.C."/>
        </authorList>
    </citation>
    <scope>NUCLEOTIDE SEQUENCE [LARGE SCALE GENOMIC DNA]</scope>
    <source>
        <strain evidence="1">JCA_2017</strain>
    </source>
</reference>
<feature type="non-terminal residue" evidence="1">
    <location>
        <position position="1"/>
    </location>
</feature>
<evidence type="ECO:0000313" key="2">
    <source>
        <dbReference type="Proteomes" id="UP000257109"/>
    </source>
</evidence>
<accession>A0A371GT80</accession>
<evidence type="ECO:0000313" key="1">
    <source>
        <dbReference type="EMBL" id="RDX93758.1"/>
    </source>
</evidence>
<dbReference type="EMBL" id="QJKJ01004534">
    <property type="protein sequence ID" value="RDX93758.1"/>
    <property type="molecule type" value="Genomic_DNA"/>
</dbReference>
<keyword evidence="2" id="KW-1185">Reference proteome</keyword>
<dbReference type="Proteomes" id="UP000257109">
    <property type="component" value="Unassembled WGS sequence"/>
</dbReference>